<feature type="compositionally biased region" description="Low complexity" evidence="1">
    <location>
        <begin position="167"/>
        <end position="213"/>
    </location>
</feature>
<keyword evidence="3" id="KW-1185">Reference proteome</keyword>
<evidence type="ECO:0000256" key="1">
    <source>
        <dbReference type="SAM" id="MobiDB-lite"/>
    </source>
</evidence>
<feature type="compositionally biased region" description="Acidic residues" evidence="1">
    <location>
        <begin position="155"/>
        <end position="166"/>
    </location>
</feature>
<organism evidence="2 3">
    <name type="scientific">Mesomycoplasma lagogenitalium</name>
    <dbReference type="NCBI Taxonomy" id="171286"/>
    <lineage>
        <taxon>Bacteria</taxon>
        <taxon>Bacillati</taxon>
        <taxon>Mycoplasmatota</taxon>
        <taxon>Mycoplasmoidales</taxon>
        <taxon>Metamycoplasmataceae</taxon>
        <taxon>Mesomycoplasma</taxon>
    </lineage>
</organism>
<feature type="compositionally biased region" description="Polar residues" evidence="1">
    <location>
        <begin position="141"/>
        <end position="151"/>
    </location>
</feature>
<sequence>MKKQNKKIFLISSLLAILLIGGGITTGLLLTNKKHNNQLVAPKNETGKSDDESGLNNDENKNNINKGEVNKKTDPSFNSSNQNDQLEKGDNFPKLENPSDKLKEDEKKETDNSPEINQPKISSDNPNKDNLNNLNANNDLQSGQENINNHQGSDENYDNNSNEETDNLNNLNQENSLNQGDNSNNLNDNSNSQNDTENINSSDESQENSSNANLSDNFVAQSVEIIKLTDEMATIKIAFSQYQLANNNIKDFQLSYTHNLTKKMFSESLPYNINDNYVIFNIENLDFSENYKIQELFLNNKKISLENVVKQGNNWINTNDNSLEFTTKVYQNKITYDSIFTEIDNNGNVLSLSLENVQGLFKMSENQYFSFIKLKDLSNNKEFYYQPFIKKENDGLKNIELNINDSSAPEEFYNNNLDPDDPNYTLYELPANANFEILEFRIDKEGKSNVDVPRVLVTPKDNVNKTFNTNLNSDLYKNNVIEYDNNLKTLTVKTVISKSESSSEFNQVKFYLSSNFGGQWILAANKINDQWVAQINNLKLDGKIYIEKVTGDDQIIKLDKINKGTTEINYKQIIKKPTINNVSLEIDSNNNNYSIINVEFNDENNQLENYKLSDPVLEIKKENDDSIIKPAFIEKRDKIYKFKIYLEPNSNYLINYFALNNEQFNYDRTFSRNTNNNGTKTVDQLNQLIDSINQNINLTKRFWASQAKKTLVDKSNLMNYTNLSSLINIDDSIDLNISYLNNNNNSERDGILSFELKLISNGNQSKTRVLNFSNLYNVNYLRNLSEDPSFYADLIKISKAGHTKSTLDFDKIFTEIDKNDLTYSFGTPTTWINLKDERLNEFLDIDPAFRNYDESQLKIYFVKYRDVRNLYEPHQTTSNVMLGFMNYRINYWFDNLNNSKTEAKYKNFSTPIFLGGFNDYNDSNSKDLFKVYQNLIVNYSKEQWKNFNTFFGLNTDLSLDQIIYNINQITNNNEKWQYLTSISKIKNLFNSIDDIVKNSYDPTIRTSNFKIEIINVEKEQIGLNNFLNIEFIIKINVNSTKFPNYSENNIVNNQSLKIKFLKN</sequence>
<proteinExistence type="predicted"/>
<feature type="compositionally biased region" description="Polar residues" evidence="1">
    <location>
        <begin position="75"/>
        <end position="84"/>
    </location>
</feature>
<feature type="compositionally biased region" description="Polar residues" evidence="1">
    <location>
        <begin position="113"/>
        <end position="123"/>
    </location>
</feature>
<dbReference type="EMBL" id="CP122979">
    <property type="protein sequence ID" value="WGI36304.1"/>
    <property type="molecule type" value="Genomic_DNA"/>
</dbReference>
<feature type="compositionally biased region" description="Basic and acidic residues" evidence="1">
    <location>
        <begin position="85"/>
        <end position="111"/>
    </location>
</feature>
<feature type="region of interest" description="Disordered" evidence="1">
    <location>
        <begin position="40"/>
        <end position="213"/>
    </location>
</feature>
<accession>A0ABY8LSR4</accession>
<evidence type="ECO:0000313" key="3">
    <source>
        <dbReference type="Proteomes" id="UP001179842"/>
    </source>
</evidence>
<feature type="compositionally biased region" description="Low complexity" evidence="1">
    <location>
        <begin position="124"/>
        <end position="140"/>
    </location>
</feature>
<evidence type="ECO:0000313" key="2">
    <source>
        <dbReference type="EMBL" id="WGI36304.1"/>
    </source>
</evidence>
<protein>
    <submittedName>
        <fullName evidence="2">Uncharacterized protein</fullName>
    </submittedName>
</protein>
<reference evidence="2" key="1">
    <citation type="submission" date="2023-04" db="EMBL/GenBank/DDBJ databases">
        <title>Completed genome of Mycoplasma lagogenitalium type strain 12MS.</title>
        <authorList>
            <person name="Spergser J."/>
        </authorList>
    </citation>
    <scope>NUCLEOTIDE SEQUENCE</scope>
    <source>
        <strain evidence="2">12MS</strain>
    </source>
</reference>
<name>A0ABY8LSR4_9BACT</name>
<gene>
    <name evidence="2" type="ORF">QEG99_02390</name>
</gene>
<dbReference type="Proteomes" id="UP001179842">
    <property type="component" value="Chromosome"/>
</dbReference>
<dbReference type="RefSeq" id="WP_280101605.1">
    <property type="nucleotide sequence ID" value="NZ_CP122979.1"/>
</dbReference>